<dbReference type="RefSeq" id="XP_006674805.1">
    <property type="nucleotide sequence ID" value="XM_006674742.1"/>
</dbReference>
<reference evidence="2 3" key="1">
    <citation type="journal article" date="2011" name="Genome Biol.">
        <title>Genome sequence of the insect pathogenic fungus Cordyceps militaris, a valued traditional Chinese medicine.</title>
        <authorList>
            <person name="Zheng P."/>
            <person name="Xia Y."/>
            <person name="Xiao G."/>
            <person name="Xiong C."/>
            <person name="Hu X."/>
            <person name="Zhang S."/>
            <person name="Zheng H."/>
            <person name="Huang Y."/>
            <person name="Zhou Y."/>
            <person name="Wang S."/>
            <person name="Zhao G.P."/>
            <person name="Liu X."/>
            <person name="St Leger R.J."/>
            <person name="Wang C."/>
        </authorList>
    </citation>
    <scope>NUCLEOTIDE SEQUENCE [LARGE SCALE GENOMIC DNA]</scope>
    <source>
        <strain evidence="2 3">CM01</strain>
    </source>
</reference>
<protein>
    <submittedName>
        <fullName evidence="2">Uncharacterized protein</fullName>
    </submittedName>
</protein>
<organism evidence="2 3">
    <name type="scientific">Cordyceps militaris (strain CM01)</name>
    <name type="common">Caterpillar fungus</name>
    <dbReference type="NCBI Taxonomy" id="983644"/>
    <lineage>
        <taxon>Eukaryota</taxon>
        <taxon>Fungi</taxon>
        <taxon>Dikarya</taxon>
        <taxon>Ascomycota</taxon>
        <taxon>Pezizomycotina</taxon>
        <taxon>Sordariomycetes</taxon>
        <taxon>Hypocreomycetidae</taxon>
        <taxon>Hypocreales</taxon>
        <taxon>Cordycipitaceae</taxon>
        <taxon>Cordyceps</taxon>
    </lineage>
</organism>
<dbReference type="GeneID" id="18171611"/>
<dbReference type="KEGG" id="cmt:CCM_09609"/>
<dbReference type="VEuPathDB" id="FungiDB:CCM_09609"/>
<gene>
    <name evidence="2" type="ORF">CCM_09609</name>
</gene>
<accession>G3JUW8</accession>
<sequence>MSRTWTSNQNARPVVAIPSRHPPNSLQVRYHSDDRPSASPANQLRSTKSTSSRARESEFSGFIRDKDRRPFFFMPYISVNYCVRRARQYMFRRTTEYNLVPKCDCDSADSHASAPWRTPVVDDLPMCTALKLSASPLR</sequence>
<keyword evidence="3" id="KW-1185">Reference proteome</keyword>
<proteinExistence type="predicted"/>
<feature type="region of interest" description="Disordered" evidence="1">
    <location>
        <begin position="1"/>
        <end position="59"/>
    </location>
</feature>
<name>G3JUW8_CORMM</name>
<dbReference type="HOGENOM" id="CLU_1855180_0_0_1"/>
<evidence type="ECO:0000313" key="3">
    <source>
        <dbReference type="Proteomes" id="UP000001610"/>
    </source>
</evidence>
<dbReference type="Proteomes" id="UP000001610">
    <property type="component" value="Unassembled WGS sequence"/>
</dbReference>
<evidence type="ECO:0000313" key="2">
    <source>
        <dbReference type="EMBL" id="EGX87648.1"/>
    </source>
</evidence>
<dbReference type="InParanoid" id="G3JUW8"/>
<feature type="compositionally biased region" description="Polar residues" evidence="1">
    <location>
        <begin position="1"/>
        <end position="11"/>
    </location>
</feature>
<evidence type="ECO:0000256" key="1">
    <source>
        <dbReference type="SAM" id="MobiDB-lite"/>
    </source>
</evidence>
<dbReference type="AlphaFoldDB" id="G3JUW8"/>
<dbReference type="EMBL" id="JH126408">
    <property type="protein sequence ID" value="EGX87648.1"/>
    <property type="molecule type" value="Genomic_DNA"/>
</dbReference>
<feature type="compositionally biased region" description="Polar residues" evidence="1">
    <location>
        <begin position="39"/>
        <end position="52"/>
    </location>
</feature>